<proteinExistence type="predicted"/>
<sequence length="96" mass="10486">MRTYNALLTVSTGMTPVPSPMGLPLTLPVGVECREKLHARFSVDFIMGYMASVTPGNCVYQVSMLLMVERTKVASRTVNTDAIFVPFSMAWSGVLP</sequence>
<dbReference type="AlphaFoldDB" id="A0A0P9U482"/>
<dbReference type="EMBL" id="LJQO01000257">
    <property type="protein sequence ID" value="KPX72264.1"/>
    <property type="molecule type" value="Genomic_DNA"/>
</dbReference>
<organism evidence="1 2">
    <name type="scientific">Pseudomonas amygdali pv. photiniae</name>
    <dbReference type="NCBI Taxonomy" id="251724"/>
    <lineage>
        <taxon>Bacteria</taxon>
        <taxon>Pseudomonadati</taxon>
        <taxon>Pseudomonadota</taxon>
        <taxon>Gammaproteobacteria</taxon>
        <taxon>Pseudomonadales</taxon>
        <taxon>Pseudomonadaceae</taxon>
        <taxon>Pseudomonas</taxon>
        <taxon>Pseudomonas amygdali</taxon>
    </lineage>
</organism>
<gene>
    <name evidence="1" type="ORF">ALO53_200224</name>
</gene>
<evidence type="ECO:0000313" key="2">
    <source>
        <dbReference type="Proteomes" id="UP000050469"/>
    </source>
</evidence>
<name>A0A0P9U482_PSEA0</name>
<accession>A0A0P9U482</accession>
<reference evidence="1 2" key="1">
    <citation type="submission" date="2015-09" db="EMBL/GenBank/DDBJ databases">
        <title>Genome announcement of multiple Pseudomonas syringae strains.</title>
        <authorList>
            <person name="Thakur S."/>
            <person name="Wang P.W."/>
            <person name="Gong Y."/>
            <person name="Weir B.S."/>
            <person name="Guttman D.S."/>
        </authorList>
    </citation>
    <scope>NUCLEOTIDE SEQUENCE [LARGE SCALE GENOMIC DNA]</scope>
    <source>
        <strain evidence="1 2">ICMP7840</strain>
    </source>
</reference>
<dbReference type="Proteomes" id="UP000050469">
    <property type="component" value="Unassembled WGS sequence"/>
</dbReference>
<comment type="caution">
    <text evidence="1">The sequence shown here is derived from an EMBL/GenBank/DDBJ whole genome shotgun (WGS) entry which is preliminary data.</text>
</comment>
<protein>
    <submittedName>
        <fullName evidence="1">Uncharacterized protein</fullName>
    </submittedName>
</protein>
<evidence type="ECO:0000313" key="1">
    <source>
        <dbReference type="EMBL" id="KPX72264.1"/>
    </source>
</evidence>